<organism evidence="3 4">
    <name type="scientific">Marasmiellus scandens</name>
    <dbReference type="NCBI Taxonomy" id="2682957"/>
    <lineage>
        <taxon>Eukaryota</taxon>
        <taxon>Fungi</taxon>
        <taxon>Dikarya</taxon>
        <taxon>Basidiomycota</taxon>
        <taxon>Agaricomycotina</taxon>
        <taxon>Agaricomycetes</taxon>
        <taxon>Agaricomycetidae</taxon>
        <taxon>Agaricales</taxon>
        <taxon>Marasmiineae</taxon>
        <taxon>Omphalotaceae</taxon>
        <taxon>Marasmiellus</taxon>
    </lineage>
</organism>
<accession>A0ABR1IR94</accession>
<name>A0ABR1IR94_9AGAR</name>
<keyword evidence="4" id="KW-1185">Reference proteome</keyword>
<dbReference type="EMBL" id="JBANRG010000088">
    <property type="protein sequence ID" value="KAK7437139.1"/>
    <property type="molecule type" value="Genomic_DNA"/>
</dbReference>
<sequence>MGPDSNITILEFRQSDSDPKSIQVVLLQDGTKDPQIKYGPRILYKSHQTKKIAGSSTSFWRATDNPEIEEIPFAILEKQDVLPDKITFNKDGESESMRLSKWLKSPTSSVWPATFTARGAEYTWSMEYTSARVTLTSSEINAPIARFQGPTPSRSPTQYSSSSSSSTLVSSNNPQLILSSPVTDTSIPMEEIILSALILYQTHLQSFWSKLQAEGQPSSSGRYMTNHGAFGAGMALSA</sequence>
<dbReference type="Pfam" id="PF20236">
    <property type="entry name" value="DUF6593"/>
    <property type="match status" value="1"/>
</dbReference>
<comment type="caution">
    <text evidence="3">The sequence shown here is derived from an EMBL/GenBank/DDBJ whole genome shotgun (WGS) entry which is preliminary data.</text>
</comment>
<reference evidence="3 4" key="1">
    <citation type="submission" date="2024-01" db="EMBL/GenBank/DDBJ databases">
        <title>A draft genome for the cacao thread blight pathogen Marasmiellus scandens.</title>
        <authorList>
            <person name="Baruah I.K."/>
            <person name="Leung J."/>
            <person name="Bukari Y."/>
            <person name="Amoako-Attah I."/>
            <person name="Meinhardt L.W."/>
            <person name="Bailey B.A."/>
            <person name="Cohen S.P."/>
        </authorList>
    </citation>
    <scope>NUCLEOTIDE SEQUENCE [LARGE SCALE GENOMIC DNA]</scope>
    <source>
        <strain evidence="3 4">GH-19</strain>
    </source>
</reference>
<protein>
    <recommendedName>
        <fullName evidence="2">DUF6593 domain-containing protein</fullName>
    </recommendedName>
</protein>
<dbReference type="Proteomes" id="UP001498398">
    <property type="component" value="Unassembled WGS sequence"/>
</dbReference>
<gene>
    <name evidence="3" type="ORF">VKT23_018762</name>
</gene>
<feature type="region of interest" description="Disordered" evidence="1">
    <location>
        <begin position="145"/>
        <end position="172"/>
    </location>
</feature>
<feature type="compositionally biased region" description="Low complexity" evidence="1">
    <location>
        <begin position="150"/>
        <end position="171"/>
    </location>
</feature>
<evidence type="ECO:0000313" key="3">
    <source>
        <dbReference type="EMBL" id="KAK7437139.1"/>
    </source>
</evidence>
<evidence type="ECO:0000313" key="4">
    <source>
        <dbReference type="Proteomes" id="UP001498398"/>
    </source>
</evidence>
<feature type="domain" description="DUF6593" evidence="2">
    <location>
        <begin position="41"/>
        <end position="200"/>
    </location>
</feature>
<dbReference type="InterPro" id="IPR046528">
    <property type="entry name" value="DUF6593"/>
</dbReference>
<evidence type="ECO:0000259" key="2">
    <source>
        <dbReference type="Pfam" id="PF20236"/>
    </source>
</evidence>
<evidence type="ECO:0000256" key="1">
    <source>
        <dbReference type="SAM" id="MobiDB-lite"/>
    </source>
</evidence>
<proteinExistence type="predicted"/>